<dbReference type="EMBL" id="FZOJ01000005">
    <property type="protein sequence ID" value="SNS15265.1"/>
    <property type="molecule type" value="Genomic_DNA"/>
</dbReference>
<reference evidence="1 2" key="1">
    <citation type="submission" date="2017-06" db="EMBL/GenBank/DDBJ databases">
        <authorList>
            <person name="Kim H.J."/>
            <person name="Triplett B.A."/>
        </authorList>
    </citation>
    <scope>NUCLEOTIDE SEQUENCE [LARGE SCALE GENOMIC DNA]</scope>
    <source>
        <strain evidence="1 2">SCA</strain>
    </source>
</reference>
<organism evidence="1 2">
    <name type="scientific">Anaerovirgula multivorans</name>
    <dbReference type="NCBI Taxonomy" id="312168"/>
    <lineage>
        <taxon>Bacteria</taxon>
        <taxon>Bacillati</taxon>
        <taxon>Bacillota</taxon>
        <taxon>Clostridia</taxon>
        <taxon>Peptostreptococcales</taxon>
        <taxon>Natronincolaceae</taxon>
        <taxon>Anaerovirgula</taxon>
    </lineage>
</organism>
<dbReference type="RefSeq" id="WP_089282072.1">
    <property type="nucleotide sequence ID" value="NZ_FZOJ01000005.1"/>
</dbReference>
<name>A0A239C4T2_9FIRM</name>
<accession>A0A239C4T2</accession>
<dbReference type="SUPFAM" id="SSF53067">
    <property type="entry name" value="Actin-like ATPase domain"/>
    <property type="match status" value="2"/>
</dbReference>
<evidence type="ECO:0000313" key="2">
    <source>
        <dbReference type="Proteomes" id="UP000198304"/>
    </source>
</evidence>
<keyword evidence="2" id="KW-1185">Reference proteome</keyword>
<dbReference type="AlphaFoldDB" id="A0A239C4T2"/>
<proteinExistence type="predicted"/>
<dbReference type="InterPro" id="IPR043129">
    <property type="entry name" value="ATPase_NBD"/>
</dbReference>
<protein>
    <recommendedName>
        <fullName evidence="3">Molecular chaperone</fullName>
    </recommendedName>
</protein>
<dbReference type="PANTHER" id="PTHR42749">
    <property type="entry name" value="CELL SHAPE-DETERMINING PROTEIN MREB"/>
    <property type="match status" value="1"/>
</dbReference>
<evidence type="ECO:0000313" key="1">
    <source>
        <dbReference type="EMBL" id="SNS15265.1"/>
    </source>
</evidence>
<dbReference type="OrthoDB" id="9760742at2"/>
<dbReference type="Proteomes" id="UP000198304">
    <property type="component" value="Unassembled WGS sequence"/>
</dbReference>
<sequence>MGYSYKLFKNKKEVTSNGRYRENELRKMTTFQLREICSKEKLVSNTLNPLDKEELVRLIMRYRGIDENLFINKHDENGLKKLQGFLTKVNKITLNDKIINFPSKLLLYEGLSIEIFDNYLVTAKDIIEEGNVILIDGSYNICTIFNLTKFNEKYYLIKNENVKAKETTSKNYSLLYFDKKQSELIYDIYYHNTKHIPQHLKFYSFPVLDYSIREPIDTDTPLAIDFGTTNTTAGIYINKESFDFFHEMQQDKDQNKDKISVVKVLNTTLAPIEITPLIPSVVGIKSIEDDDIEYVFGYDAIKLSKLSYEDDGICIFYDIKRWISDYEREEKITDTRGQKTYIKRKHMIKAFLEYVIHLAKQRFKVNFKKIHISCPSKQKYKFYKMFEEILAEYKIEYENMLDEGASVLFNTITELIENKSYIEGQYYKALIIDCGGGTTDLSSCEFKIENNRVSYKIDIETSYENGDTDFGGNNLTFRIMQLIKIIFAHKLNSNDNIKARLLEEFDVDLFRYVDKHGGLEIYKKLDYEYNQVEEIIPTKFKQYENKSSDEYFKVKSNFFLLFELAEEVKKQFFHDNNSLEILITPHNEASKDKTTIDYDKWRIHTYSGKFLEQLKNPPEITLSIFDITTLIKADIYNIIKKFLESIYRQDKLLEYSVIKLTGQSCKIDAFREAIKEFVPGRVIQSRKDKKAIGHSYGLKLDCLRGALKHLQAKNLGYMDINIQTKLPILPYVISAFTHSGEEKILIHSLDKNNISGTISRFMERITLKLYLKDTNGALRYEYAYENKQEDFKETIFEEIEEKYKGLIIQDETDNIVNKEVKFFVWAKKEEWGFCVVPVLRNNEKLFIGKEGFFNFENDIWETNFFDGLK</sequence>
<dbReference type="PANTHER" id="PTHR42749:SF1">
    <property type="entry name" value="CELL SHAPE-DETERMINING PROTEIN MREB"/>
    <property type="match status" value="1"/>
</dbReference>
<evidence type="ECO:0008006" key="3">
    <source>
        <dbReference type="Google" id="ProtNLM"/>
    </source>
</evidence>
<gene>
    <name evidence="1" type="ORF">SAMN05446037_100512</name>
</gene>
<dbReference type="Gene3D" id="3.30.420.40">
    <property type="match status" value="2"/>
</dbReference>
<dbReference type="Gene3D" id="3.90.640.10">
    <property type="entry name" value="Actin, Chain A, domain 4"/>
    <property type="match status" value="1"/>
</dbReference>